<evidence type="ECO:0000256" key="2">
    <source>
        <dbReference type="ARBA" id="ARBA00022723"/>
    </source>
</evidence>
<feature type="binding site" evidence="7">
    <location>
        <position position="194"/>
    </location>
    <ligand>
        <name>Zn(2+)</name>
        <dbReference type="ChEBI" id="CHEBI:29105"/>
    </ligand>
</feature>
<dbReference type="GO" id="GO:0006046">
    <property type="term" value="P:N-acetylglucosamine catabolic process"/>
    <property type="evidence" value="ECO:0007669"/>
    <property type="project" value="TreeGrafter"/>
</dbReference>
<dbReference type="Gene3D" id="2.30.40.10">
    <property type="entry name" value="Urease, subunit C, domain 1"/>
    <property type="match status" value="1"/>
</dbReference>
<feature type="domain" description="Amidohydrolase-related" evidence="8">
    <location>
        <begin position="53"/>
        <end position="377"/>
    </location>
</feature>
<feature type="active site" description="Proton donor/acceptor" evidence="6">
    <location>
        <position position="273"/>
    </location>
</feature>
<proteinExistence type="inferred from homology"/>
<reference evidence="9" key="1">
    <citation type="submission" date="2023-07" db="EMBL/GenBank/DDBJ databases">
        <title>Genomic Encyclopedia of Type Strains, Phase IV (KMG-IV): sequencing the most valuable type-strain genomes for metagenomic binning, comparative biology and taxonomic classification.</title>
        <authorList>
            <person name="Goeker M."/>
        </authorList>
    </citation>
    <scope>NUCLEOTIDE SEQUENCE</scope>
    <source>
        <strain evidence="9">DSM 24202</strain>
    </source>
</reference>
<evidence type="ECO:0000313" key="9">
    <source>
        <dbReference type="EMBL" id="MDQ0290952.1"/>
    </source>
</evidence>
<evidence type="ECO:0000256" key="4">
    <source>
        <dbReference type="ARBA" id="ARBA00023277"/>
    </source>
</evidence>
<protein>
    <submittedName>
        <fullName evidence="9">N-acetylglucosamine-6-phosphate deacetylase</fullName>
        <ecNumber evidence="9">3.5.1.25</ecNumber>
    </submittedName>
</protein>
<keyword evidence="2 7" id="KW-0479">Metal-binding</keyword>
<evidence type="ECO:0000256" key="6">
    <source>
        <dbReference type="PIRSR" id="PIRSR038994-1"/>
    </source>
</evidence>
<comment type="caution">
    <text evidence="9">The sequence shown here is derived from an EMBL/GenBank/DDBJ whole genome shotgun (WGS) entry which is preliminary data.</text>
</comment>
<sequence>MSLLIQHAHVISPDVDLPDAALEIAGAKIKRVIPAGKALPACSETYDAQGMRVVPGFIDTHCHGGMGHDVTSEDPAAMPIIAEAKLREGVTSMCPTTLTLSEEMLAKSLRNIEAYRRSPSHAKILGTHLEGPFINPECIGAQNPAYVRKPDMKEVLRLCEISPVSLVTYAVEMAGSLELTEQLVAAGICPSCGHTNATYAQFQAGRQRGLKRLTHFCNQMTKLHHREVGMVGAGLYDDDVAIEMICDKIHLCPEMIRLAFKVKPIAKILLMTDAMEATGLQDGNYHLGGLAVVVKDGAARLEFNGALAGSTLRFNVALKNIAEVTGKPLCELIRTTSLNQAESLGIKGLGRLEKGYAADITVLDDDYAVRAVFVDGVRKV</sequence>
<dbReference type="NCBIfam" id="TIGR00221">
    <property type="entry name" value="nagA"/>
    <property type="match status" value="1"/>
</dbReference>
<dbReference type="CDD" id="cd00854">
    <property type="entry name" value="NagA"/>
    <property type="match status" value="1"/>
</dbReference>
<evidence type="ECO:0000313" key="10">
    <source>
        <dbReference type="Proteomes" id="UP001238163"/>
    </source>
</evidence>
<dbReference type="SUPFAM" id="SSF51338">
    <property type="entry name" value="Composite domain of metallo-dependent hydrolases"/>
    <property type="match status" value="1"/>
</dbReference>
<dbReference type="InterPro" id="IPR003764">
    <property type="entry name" value="GlcNAc_6-P_deAcase"/>
</dbReference>
<dbReference type="Proteomes" id="UP001238163">
    <property type="component" value="Unassembled WGS sequence"/>
</dbReference>
<comment type="cofactor">
    <cofactor evidence="7">
        <name>a divalent metal cation</name>
        <dbReference type="ChEBI" id="CHEBI:60240"/>
    </cofactor>
    <text evidence="7">Binds 1 divalent metal cation per subunit.</text>
</comment>
<evidence type="ECO:0000256" key="1">
    <source>
        <dbReference type="ARBA" id="ARBA00010716"/>
    </source>
</evidence>
<dbReference type="Pfam" id="PF01979">
    <property type="entry name" value="Amidohydro_1"/>
    <property type="match status" value="1"/>
</dbReference>
<keyword evidence="4 5" id="KW-0119">Carbohydrate metabolism</keyword>
<feature type="binding site" evidence="7">
    <location>
        <position position="130"/>
    </location>
    <ligand>
        <name>Zn(2+)</name>
        <dbReference type="ChEBI" id="CHEBI:29105"/>
    </ligand>
</feature>
<dbReference type="SUPFAM" id="SSF51556">
    <property type="entry name" value="Metallo-dependent hydrolases"/>
    <property type="match status" value="1"/>
</dbReference>
<evidence type="ECO:0000256" key="7">
    <source>
        <dbReference type="PIRSR" id="PIRSR038994-3"/>
    </source>
</evidence>
<gene>
    <name evidence="9" type="ORF">J3R75_003059</name>
</gene>
<dbReference type="Gene3D" id="3.20.20.140">
    <property type="entry name" value="Metal-dependent hydrolases"/>
    <property type="match status" value="1"/>
</dbReference>
<organism evidence="9 10">
    <name type="scientific">Oligosphaera ethanolica</name>
    <dbReference type="NCBI Taxonomy" id="760260"/>
    <lineage>
        <taxon>Bacteria</taxon>
        <taxon>Pseudomonadati</taxon>
        <taxon>Lentisphaerota</taxon>
        <taxon>Oligosphaeria</taxon>
        <taxon>Oligosphaerales</taxon>
        <taxon>Oligosphaeraceae</taxon>
        <taxon>Oligosphaera</taxon>
    </lineage>
</organism>
<evidence type="ECO:0000256" key="3">
    <source>
        <dbReference type="ARBA" id="ARBA00022801"/>
    </source>
</evidence>
<dbReference type="PANTHER" id="PTHR11113:SF14">
    <property type="entry name" value="N-ACETYLGLUCOSAMINE-6-PHOSPHATE DEACETYLASE"/>
    <property type="match status" value="1"/>
</dbReference>
<evidence type="ECO:0000259" key="8">
    <source>
        <dbReference type="Pfam" id="PF01979"/>
    </source>
</evidence>
<accession>A0AAE4AR08</accession>
<evidence type="ECO:0000256" key="5">
    <source>
        <dbReference type="PIRNR" id="PIRNR038994"/>
    </source>
</evidence>
<dbReference type="PIRSF" id="PIRSF038994">
    <property type="entry name" value="NagA"/>
    <property type="match status" value="1"/>
</dbReference>
<comment type="similarity">
    <text evidence="1 5">Belongs to the metallo-dependent hydrolases superfamily. NagA family.</text>
</comment>
<dbReference type="GO" id="GO:0008448">
    <property type="term" value="F:N-acetylglucosamine-6-phosphate deacetylase activity"/>
    <property type="evidence" value="ECO:0007669"/>
    <property type="project" value="UniProtKB-EC"/>
</dbReference>
<dbReference type="AlphaFoldDB" id="A0AAE4AR08"/>
<name>A0AAE4AR08_9BACT</name>
<feature type="binding site" evidence="7">
    <location>
        <position position="215"/>
    </location>
    <ligand>
        <name>Zn(2+)</name>
        <dbReference type="ChEBI" id="CHEBI:29105"/>
    </ligand>
</feature>
<dbReference type="EMBL" id="JAUSVL010000001">
    <property type="protein sequence ID" value="MDQ0290952.1"/>
    <property type="molecule type" value="Genomic_DNA"/>
</dbReference>
<dbReference type="RefSeq" id="WP_307263052.1">
    <property type="nucleotide sequence ID" value="NZ_JAUSVL010000001.1"/>
</dbReference>
<keyword evidence="10" id="KW-1185">Reference proteome</keyword>
<dbReference type="GO" id="GO:0046872">
    <property type="term" value="F:metal ion binding"/>
    <property type="evidence" value="ECO:0007669"/>
    <property type="project" value="UniProtKB-KW"/>
</dbReference>
<dbReference type="InterPro" id="IPR011059">
    <property type="entry name" value="Metal-dep_hydrolase_composite"/>
</dbReference>
<dbReference type="InterPro" id="IPR032466">
    <property type="entry name" value="Metal_Hydrolase"/>
</dbReference>
<dbReference type="InterPro" id="IPR006680">
    <property type="entry name" value="Amidohydro-rel"/>
</dbReference>
<dbReference type="FunFam" id="3.20.20.140:FF:000004">
    <property type="entry name" value="N-acetylglucosamine-6-phosphate deacetylase"/>
    <property type="match status" value="1"/>
</dbReference>
<dbReference type="PANTHER" id="PTHR11113">
    <property type="entry name" value="N-ACETYLGLUCOSAMINE-6-PHOSPHATE DEACETYLASE"/>
    <property type="match status" value="1"/>
</dbReference>
<dbReference type="EC" id="3.5.1.25" evidence="9"/>
<keyword evidence="3 5" id="KW-0378">Hydrolase</keyword>